<comment type="similarity">
    <text evidence="1">Belongs to the eukaryotic initiation factor 4E family.</text>
</comment>
<dbReference type="GO" id="GO:0003723">
    <property type="term" value="F:RNA binding"/>
    <property type="evidence" value="ECO:0007669"/>
    <property type="project" value="UniProtKB-KW"/>
</dbReference>
<dbReference type="InterPro" id="IPR001040">
    <property type="entry name" value="TIF_eIF_4E"/>
</dbReference>
<dbReference type="AlphaFoldDB" id="C3YI99"/>
<dbReference type="eggNOG" id="KOG1670">
    <property type="taxonomic scope" value="Eukaryota"/>
</dbReference>
<keyword evidence="1" id="KW-0396">Initiation factor</keyword>
<dbReference type="STRING" id="7739.C3YI99"/>
<dbReference type="InParanoid" id="C3YI99"/>
<dbReference type="GO" id="GO:0003743">
    <property type="term" value="F:translation initiation factor activity"/>
    <property type="evidence" value="ECO:0007669"/>
    <property type="project" value="UniProtKB-KW"/>
</dbReference>
<protein>
    <submittedName>
        <fullName evidence="2">Uncharacterized protein</fullName>
    </submittedName>
</protein>
<organism>
    <name type="scientific">Branchiostoma floridae</name>
    <name type="common">Florida lancelet</name>
    <name type="synonym">Amphioxus</name>
    <dbReference type="NCBI Taxonomy" id="7739"/>
    <lineage>
        <taxon>Eukaryota</taxon>
        <taxon>Metazoa</taxon>
        <taxon>Chordata</taxon>
        <taxon>Cephalochordata</taxon>
        <taxon>Leptocardii</taxon>
        <taxon>Amphioxiformes</taxon>
        <taxon>Branchiostomatidae</taxon>
        <taxon>Branchiostoma</taxon>
    </lineage>
</organism>
<dbReference type="SUPFAM" id="SSF55418">
    <property type="entry name" value="eIF4e-like"/>
    <property type="match status" value="1"/>
</dbReference>
<feature type="non-terminal residue" evidence="2">
    <location>
        <position position="1"/>
    </location>
</feature>
<dbReference type="InterPro" id="IPR023398">
    <property type="entry name" value="TIF_eIF4e-like"/>
</dbReference>
<dbReference type="PANTHER" id="PTHR11960">
    <property type="entry name" value="EUKARYOTIC TRANSLATION INITIATION FACTOR 4E RELATED"/>
    <property type="match status" value="1"/>
</dbReference>
<name>C3YI99_BRAFL</name>
<reference evidence="2" key="1">
    <citation type="journal article" date="2008" name="Nature">
        <title>The amphioxus genome and the evolution of the chordate karyotype.</title>
        <authorList>
            <consortium name="US DOE Joint Genome Institute (JGI-PGF)"/>
            <person name="Putnam N.H."/>
            <person name="Butts T."/>
            <person name="Ferrier D.E.K."/>
            <person name="Furlong R.F."/>
            <person name="Hellsten U."/>
            <person name="Kawashima T."/>
            <person name="Robinson-Rechavi M."/>
            <person name="Shoguchi E."/>
            <person name="Terry A."/>
            <person name="Yu J.-K."/>
            <person name="Benito-Gutierrez E.L."/>
            <person name="Dubchak I."/>
            <person name="Garcia-Fernandez J."/>
            <person name="Gibson-Brown J.J."/>
            <person name="Grigoriev I.V."/>
            <person name="Horton A.C."/>
            <person name="de Jong P.J."/>
            <person name="Jurka J."/>
            <person name="Kapitonov V.V."/>
            <person name="Kohara Y."/>
            <person name="Kuroki Y."/>
            <person name="Lindquist E."/>
            <person name="Lucas S."/>
            <person name="Osoegawa K."/>
            <person name="Pennacchio L.A."/>
            <person name="Salamov A.A."/>
            <person name="Satou Y."/>
            <person name="Sauka-Spengler T."/>
            <person name="Schmutz J."/>
            <person name="Shin-I T."/>
            <person name="Toyoda A."/>
            <person name="Bronner-Fraser M."/>
            <person name="Fujiyama A."/>
            <person name="Holland L.Z."/>
            <person name="Holland P.W.H."/>
            <person name="Satoh N."/>
            <person name="Rokhsar D.S."/>
        </authorList>
    </citation>
    <scope>NUCLEOTIDE SEQUENCE [LARGE SCALE GENOMIC DNA]</scope>
    <source>
        <strain evidence="2">S238N-H82</strain>
        <tissue evidence="2">Testes</tissue>
    </source>
</reference>
<sequence length="108" mass="12444">YEDAKNSDGGKWVIRYRLSEIKNHIMDQHWMFSQLMLIGGESTTISSHVCGGIVNNMGSGGKIEIWISQTNKDTIHNIGQYLRTTLDLPRFKRIKYFTHTTKQNIDTI</sequence>
<gene>
    <name evidence="2" type="ORF">BRAFLDRAFT_211283</name>
</gene>
<keyword evidence="1" id="KW-0694">RNA-binding</keyword>
<evidence type="ECO:0000313" key="2">
    <source>
        <dbReference type="EMBL" id="EEN60236.1"/>
    </source>
</evidence>
<accession>C3YI99</accession>
<keyword evidence="1" id="KW-0648">Protein biosynthesis</keyword>
<proteinExistence type="inferred from homology"/>
<dbReference type="EMBL" id="GG666514">
    <property type="protein sequence ID" value="EEN60236.1"/>
    <property type="molecule type" value="Genomic_DNA"/>
</dbReference>
<dbReference type="Pfam" id="PF01652">
    <property type="entry name" value="IF4E"/>
    <property type="match status" value="1"/>
</dbReference>
<evidence type="ECO:0000256" key="1">
    <source>
        <dbReference type="RuleBase" id="RU004374"/>
    </source>
</evidence>
<dbReference type="Gene3D" id="3.30.760.10">
    <property type="entry name" value="RNA Cap, Translation Initiation Factor Eif4e"/>
    <property type="match status" value="1"/>
</dbReference>